<feature type="transmembrane region" description="Helical" evidence="12">
    <location>
        <begin position="131"/>
        <end position="149"/>
    </location>
</feature>
<evidence type="ECO:0000256" key="9">
    <source>
        <dbReference type="ARBA" id="ARBA00023136"/>
    </source>
</evidence>
<keyword evidence="7 10" id="KW-0249">Electron transport</keyword>
<keyword evidence="9 12" id="KW-0472">Membrane</keyword>
<dbReference type="InterPro" id="IPR011759">
    <property type="entry name" value="Cyt_c_oxidase_su2_TM_dom"/>
</dbReference>
<dbReference type="Pfam" id="PF00116">
    <property type="entry name" value="COX2"/>
    <property type="match status" value="1"/>
</dbReference>
<dbReference type="Pfam" id="PF02790">
    <property type="entry name" value="COX2_TM"/>
    <property type="match status" value="1"/>
</dbReference>
<organism evidence="15 16">
    <name type="scientific">Vicingus serpentipes</name>
    <dbReference type="NCBI Taxonomy" id="1926625"/>
    <lineage>
        <taxon>Bacteria</taxon>
        <taxon>Pseudomonadati</taxon>
        <taxon>Bacteroidota</taxon>
        <taxon>Flavobacteriia</taxon>
        <taxon>Flavobacteriales</taxon>
        <taxon>Vicingaceae</taxon>
        <taxon>Vicingus</taxon>
    </lineage>
</organism>
<keyword evidence="3 10" id="KW-0813">Transport</keyword>
<evidence type="ECO:0000256" key="6">
    <source>
        <dbReference type="ARBA" id="ARBA00022967"/>
    </source>
</evidence>
<keyword evidence="6" id="KW-1278">Translocase</keyword>
<evidence type="ECO:0000313" key="15">
    <source>
        <dbReference type="EMBL" id="TXB67380.1"/>
    </source>
</evidence>
<keyword evidence="11" id="KW-0479">Metal-binding</keyword>
<dbReference type="GO" id="GO:0004129">
    <property type="term" value="F:cytochrome-c oxidase activity"/>
    <property type="evidence" value="ECO:0007669"/>
    <property type="project" value="UniProtKB-EC"/>
</dbReference>
<evidence type="ECO:0000259" key="14">
    <source>
        <dbReference type="PROSITE" id="PS50999"/>
    </source>
</evidence>
<feature type="domain" description="Cytochrome oxidase subunit II copper A binding" evidence="13">
    <location>
        <begin position="163"/>
        <end position="316"/>
    </location>
</feature>
<dbReference type="PANTHER" id="PTHR22888:SF9">
    <property type="entry name" value="CYTOCHROME C OXIDASE SUBUNIT 2"/>
    <property type="match status" value="1"/>
</dbReference>
<comment type="catalytic activity">
    <reaction evidence="11">
        <text>4 Fe(II)-[cytochrome c] + O2 + 8 H(+)(in) = 4 Fe(III)-[cytochrome c] + 2 H2O + 4 H(+)(out)</text>
        <dbReference type="Rhea" id="RHEA:11436"/>
        <dbReference type="Rhea" id="RHEA-COMP:10350"/>
        <dbReference type="Rhea" id="RHEA-COMP:14399"/>
        <dbReference type="ChEBI" id="CHEBI:15377"/>
        <dbReference type="ChEBI" id="CHEBI:15378"/>
        <dbReference type="ChEBI" id="CHEBI:15379"/>
        <dbReference type="ChEBI" id="CHEBI:29033"/>
        <dbReference type="ChEBI" id="CHEBI:29034"/>
        <dbReference type="EC" id="7.1.1.9"/>
    </reaction>
</comment>
<evidence type="ECO:0000256" key="3">
    <source>
        <dbReference type="ARBA" id="ARBA00022448"/>
    </source>
</evidence>
<evidence type="ECO:0000256" key="5">
    <source>
        <dbReference type="ARBA" id="ARBA00022692"/>
    </source>
</evidence>
<dbReference type="EMBL" id="VOOS01000001">
    <property type="protein sequence ID" value="TXB67380.1"/>
    <property type="molecule type" value="Genomic_DNA"/>
</dbReference>
<keyword evidence="16" id="KW-1185">Reference proteome</keyword>
<comment type="similarity">
    <text evidence="2 10">Belongs to the cytochrome c oxidase subunit 2 family.</text>
</comment>
<accession>A0A5C6S0K1</accession>
<evidence type="ECO:0000256" key="1">
    <source>
        <dbReference type="ARBA" id="ARBA00004141"/>
    </source>
</evidence>
<sequence length="323" mass="36923">MTIIITIVILLIIVTGVQILKIAELRAISQGEKIYEISEKESKSQAYLMLAFLVFYFGFFIWQVVNWGDRLLPVSASEHGVGIDSLMTVTMWFIIPVFVLTHIFLFWFAYKYAYSSKRKATFFSHSNKLEMIWTIVPSLALTVLILYGLSNWNKIMTPIAEDQEHVLIELVGQQFSWGARYAGEDGKLGRANVNYIEGTNFIGVDGSDENAKDDKIVKGEFHIPVNVPVQFVMRSTDVMHSAYMPHFRAQMNCVPGLKTQFNFVPTITSKEMKEITGNDEFEYILLCNKICGAAHYNMQMNIIVESKEDYEKWLAEQKTFAAN</sequence>
<dbReference type="PROSITE" id="PS50999">
    <property type="entry name" value="COX2_TM"/>
    <property type="match status" value="1"/>
</dbReference>
<feature type="domain" description="Cytochrome oxidase subunit II transmembrane region profile" evidence="14">
    <location>
        <begin position="64"/>
        <end position="159"/>
    </location>
</feature>
<dbReference type="Gene3D" id="2.60.40.420">
    <property type="entry name" value="Cupredoxins - blue copper proteins"/>
    <property type="match status" value="1"/>
</dbReference>
<dbReference type="SUPFAM" id="SSF81464">
    <property type="entry name" value="Cytochrome c oxidase subunit II-like, transmembrane region"/>
    <property type="match status" value="1"/>
</dbReference>
<comment type="function">
    <text evidence="11">Subunits I and II form the functional core of the enzyme complex. Electrons originating in cytochrome c are transferred via heme a and Cu(A) to the binuclear center formed by heme a3 and Cu(B).</text>
</comment>
<dbReference type="InterPro" id="IPR036257">
    <property type="entry name" value="Cyt_c_oxidase_su2_TM_sf"/>
</dbReference>
<dbReference type="PANTHER" id="PTHR22888">
    <property type="entry name" value="CYTOCHROME C OXIDASE, SUBUNIT II"/>
    <property type="match status" value="1"/>
</dbReference>
<evidence type="ECO:0000313" key="16">
    <source>
        <dbReference type="Proteomes" id="UP000321721"/>
    </source>
</evidence>
<dbReference type="EC" id="7.1.1.9" evidence="11"/>
<gene>
    <name evidence="15" type="ORF">FRY74_03265</name>
</gene>
<evidence type="ECO:0000256" key="7">
    <source>
        <dbReference type="ARBA" id="ARBA00022982"/>
    </source>
</evidence>
<dbReference type="AlphaFoldDB" id="A0A5C6S0K1"/>
<keyword evidence="11" id="KW-0186">Copper</keyword>
<protein>
    <recommendedName>
        <fullName evidence="11">Cytochrome c oxidase subunit 2</fullName>
        <ecNumber evidence="11">7.1.1.9</ecNumber>
    </recommendedName>
</protein>
<dbReference type="OrthoDB" id="9781261at2"/>
<evidence type="ECO:0000259" key="13">
    <source>
        <dbReference type="PROSITE" id="PS50857"/>
    </source>
</evidence>
<feature type="transmembrane region" description="Helical" evidence="12">
    <location>
        <begin position="6"/>
        <end position="25"/>
    </location>
</feature>
<name>A0A5C6S0K1_9FLAO</name>
<keyword evidence="8 12" id="KW-1133">Transmembrane helix</keyword>
<dbReference type="InterPro" id="IPR002429">
    <property type="entry name" value="CcO_II-like_C"/>
</dbReference>
<evidence type="ECO:0000256" key="10">
    <source>
        <dbReference type="RuleBase" id="RU000456"/>
    </source>
</evidence>
<dbReference type="GO" id="GO:0042773">
    <property type="term" value="P:ATP synthesis coupled electron transport"/>
    <property type="evidence" value="ECO:0007669"/>
    <property type="project" value="TreeGrafter"/>
</dbReference>
<dbReference type="GO" id="GO:0005886">
    <property type="term" value="C:plasma membrane"/>
    <property type="evidence" value="ECO:0007669"/>
    <property type="project" value="UniProtKB-SubCell"/>
</dbReference>
<dbReference type="PRINTS" id="PR01166">
    <property type="entry name" value="CYCOXIDASEII"/>
</dbReference>
<dbReference type="InterPro" id="IPR008972">
    <property type="entry name" value="Cupredoxin"/>
</dbReference>
<comment type="subcellular location">
    <subcellularLocation>
        <location evidence="10">Cell membrane</location>
        <topology evidence="10">Multi-pass membrane protein</topology>
    </subcellularLocation>
    <subcellularLocation>
        <location evidence="1">Membrane</location>
        <topology evidence="1">Multi-pass membrane protein</topology>
    </subcellularLocation>
</comment>
<reference evidence="15 16" key="1">
    <citation type="submission" date="2019-08" db="EMBL/GenBank/DDBJ databases">
        <title>Genome of Vicingus serpentipes NCIMB 15042.</title>
        <authorList>
            <person name="Bowman J.P."/>
        </authorList>
    </citation>
    <scope>NUCLEOTIDE SEQUENCE [LARGE SCALE GENOMIC DNA]</scope>
    <source>
        <strain evidence="15 16">NCIMB 15042</strain>
    </source>
</reference>
<keyword evidence="5 10" id="KW-0812">Transmembrane</keyword>
<feature type="transmembrane region" description="Helical" evidence="12">
    <location>
        <begin position="46"/>
        <end position="65"/>
    </location>
</feature>
<dbReference type="PROSITE" id="PS50857">
    <property type="entry name" value="COX2_CUA"/>
    <property type="match status" value="1"/>
</dbReference>
<dbReference type="SUPFAM" id="SSF49503">
    <property type="entry name" value="Cupredoxins"/>
    <property type="match status" value="1"/>
</dbReference>
<dbReference type="Proteomes" id="UP000321721">
    <property type="component" value="Unassembled WGS sequence"/>
</dbReference>
<evidence type="ECO:0000256" key="2">
    <source>
        <dbReference type="ARBA" id="ARBA00007866"/>
    </source>
</evidence>
<comment type="caution">
    <text evidence="15">The sequence shown here is derived from an EMBL/GenBank/DDBJ whole genome shotgun (WGS) entry which is preliminary data.</text>
</comment>
<evidence type="ECO:0000256" key="8">
    <source>
        <dbReference type="ARBA" id="ARBA00022989"/>
    </source>
</evidence>
<evidence type="ECO:0000256" key="12">
    <source>
        <dbReference type="SAM" id="Phobius"/>
    </source>
</evidence>
<evidence type="ECO:0000256" key="11">
    <source>
        <dbReference type="RuleBase" id="RU004024"/>
    </source>
</evidence>
<dbReference type="GO" id="GO:0005507">
    <property type="term" value="F:copper ion binding"/>
    <property type="evidence" value="ECO:0007669"/>
    <property type="project" value="InterPro"/>
</dbReference>
<keyword evidence="4 10" id="KW-0679">Respiratory chain</keyword>
<dbReference type="InterPro" id="IPR045187">
    <property type="entry name" value="CcO_II"/>
</dbReference>
<proteinExistence type="inferred from homology"/>
<evidence type="ECO:0000256" key="4">
    <source>
        <dbReference type="ARBA" id="ARBA00022660"/>
    </source>
</evidence>
<dbReference type="Gene3D" id="1.10.287.90">
    <property type="match status" value="1"/>
</dbReference>
<comment type="cofactor">
    <cofactor evidence="11">
        <name>Cu cation</name>
        <dbReference type="ChEBI" id="CHEBI:23378"/>
    </cofactor>
    <text evidence="11">Binds a copper A center.</text>
</comment>
<feature type="transmembrane region" description="Helical" evidence="12">
    <location>
        <begin position="85"/>
        <end position="110"/>
    </location>
</feature>